<proteinExistence type="predicted"/>
<feature type="domain" description="Major facilitator superfamily (MFS) profile" evidence="8">
    <location>
        <begin position="15"/>
        <end position="402"/>
    </location>
</feature>
<protein>
    <submittedName>
        <fullName evidence="9">Predicted arabinose efflux permease, MFS family</fullName>
    </submittedName>
</protein>
<evidence type="ECO:0000256" key="1">
    <source>
        <dbReference type="ARBA" id="ARBA00004651"/>
    </source>
</evidence>
<sequence length="539" mass="57484">MPQTVSPLALFSNKTFRMLWLAALTSNFGGLVQSVGAAWMMTTLSDKPSMVALVQSSVTLPIVIFSLLAGVLADSYDRRRVMLTAQSFMFVVSIALAGMAVAGLLSPWLLLGFTFMIGCGTALHLPSWQATMGDIVPKSDLPSAVALNSMGFNLMRSVGPAAGGAIVAVAGAAAAFAVNAASYVAIITALLRWHPAARPRTLPREPLGAAFAAGLRYVAMSPNLIRVILRGAMFGMASIAVLALLPLVVREHLDGRAFVYGIMLGCFGLGAVAGALMNARLRARFENEAIARGAFLALALASVTLALSGAYLLTGAALLLAGGAWVVALSMFNVTIQLSTPRWVVGRALALYQTGTFGGMAAGSWIAGLLAEAHGVDAAMLVAAAAMCLGAAAGRLLPLPAFGVLDLDPLDRFREPPLRLDLTRRSGPIMVTVDYIIAQADVPAFLSVMALRRRIRLRDGARQWTLLRDLENPDVWTESYHVPTWVEYVRHNARRTQADLDGYERLLALHRGDAPPKVRRMIERQTVPLHDDTPLKPPA</sequence>
<dbReference type="PANTHER" id="PTHR23513">
    <property type="entry name" value="INTEGRAL MEMBRANE EFFLUX PROTEIN-RELATED"/>
    <property type="match status" value="1"/>
</dbReference>
<comment type="subcellular location">
    <subcellularLocation>
        <location evidence="1">Cell membrane</location>
        <topology evidence="1">Multi-pass membrane protein</topology>
    </subcellularLocation>
</comment>
<feature type="transmembrane region" description="Helical" evidence="7">
    <location>
        <begin position="58"/>
        <end position="76"/>
    </location>
</feature>
<keyword evidence="5 7" id="KW-1133">Transmembrane helix</keyword>
<evidence type="ECO:0000256" key="4">
    <source>
        <dbReference type="ARBA" id="ARBA00022692"/>
    </source>
</evidence>
<evidence type="ECO:0000313" key="9">
    <source>
        <dbReference type="EMBL" id="SDW45104.1"/>
    </source>
</evidence>
<evidence type="ECO:0000256" key="7">
    <source>
        <dbReference type="SAM" id="Phobius"/>
    </source>
</evidence>
<feature type="transmembrane region" description="Helical" evidence="7">
    <location>
        <begin position="289"/>
        <end position="311"/>
    </location>
</feature>
<accession>A0A1H2TP73</accession>
<feature type="transmembrane region" description="Helical" evidence="7">
    <location>
        <begin position="88"/>
        <end position="110"/>
    </location>
</feature>
<feature type="transmembrane region" description="Helical" evidence="7">
    <location>
        <begin position="165"/>
        <end position="191"/>
    </location>
</feature>
<dbReference type="AlphaFoldDB" id="A0A1H2TP73"/>
<evidence type="ECO:0000313" key="10">
    <source>
        <dbReference type="Proteomes" id="UP000199118"/>
    </source>
</evidence>
<gene>
    <name evidence="9" type="ORF">SAMN05444336_1011047</name>
</gene>
<keyword evidence="4 7" id="KW-0812">Transmembrane</keyword>
<evidence type="ECO:0000256" key="2">
    <source>
        <dbReference type="ARBA" id="ARBA00022448"/>
    </source>
</evidence>
<dbReference type="GO" id="GO:0005886">
    <property type="term" value="C:plasma membrane"/>
    <property type="evidence" value="ECO:0007669"/>
    <property type="project" value="UniProtKB-SubCell"/>
</dbReference>
<dbReference type="InterPro" id="IPR020846">
    <property type="entry name" value="MFS_dom"/>
</dbReference>
<dbReference type="RefSeq" id="WP_092680021.1">
    <property type="nucleotide sequence ID" value="NZ_FNMZ01000001.1"/>
</dbReference>
<dbReference type="Pfam" id="PF05977">
    <property type="entry name" value="MFS_3"/>
    <property type="match status" value="1"/>
</dbReference>
<keyword evidence="2" id="KW-0813">Transport</keyword>
<evidence type="ECO:0000259" key="8">
    <source>
        <dbReference type="PROSITE" id="PS50850"/>
    </source>
</evidence>
<dbReference type="Proteomes" id="UP000199118">
    <property type="component" value="Unassembled WGS sequence"/>
</dbReference>
<evidence type="ECO:0000256" key="6">
    <source>
        <dbReference type="ARBA" id="ARBA00023136"/>
    </source>
</evidence>
<feature type="transmembrane region" description="Helical" evidence="7">
    <location>
        <begin position="348"/>
        <end position="367"/>
    </location>
</feature>
<keyword evidence="10" id="KW-1185">Reference proteome</keyword>
<feature type="transmembrane region" description="Helical" evidence="7">
    <location>
        <begin position="257"/>
        <end position="277"/>
    </location>
</feature>
<dbReference type="InterPro" id="IPR010290">
    <property type="entry name" value="TM_effector"/>
</dbReference>
<dbReference type="PROSITE" id="PS50850">
    <property type="entry name" value="MFS"/>
    <property type="match status" value="1"/>
</dbReference>
<dbReference type="CDD" id="cd06173">
    <property type="entry name" value="MFS_MefA_like"/>
    <property type="match status" value="1"/>
</dbReference>
<feature type="transmembrane region" description="Helical" evidence="7">
    <location>
        <begin position="379"/>
        <end position="405"/>
    </location>
</feature>
<evidence type="ECO:0000256" key="5">
    <source>
        <dbReference type="ARBA" id="ARBA00022989"/>
    </source>
</evidence>
<dbReference type="PANTHER" id="PTHR23513:SF11">
    <property type="entry name" value="STAPHYLOFERRIN A TRANSPORTER"/>
    <property type="match status" value="1"/>
</dbReference>
<feature type="transmembrane region" description="Helical" evidence="7">
    <location>
        <begin position="227"/>
        <end position="245"/>
    </location>
</feature>
<keyword evidence="6 7" id="KW-0472">Membrane</keyword>
<dbReference type="STRING" id="356660.SAMN05444336_1011047"/>
<dbReference type="Gene3D" id="1.20.1250.20">
    <property type="entry name" value="MFS general substrate transporter like domains"/>
    <property type="match status" value="1"/>
</dbReference>
<organism evidence="9 10">
    <name type="scientific">Albimonas donghaensis</name>
    <dbReference type="NCBI Taxonomy" id="356660"/>
    <lineage>
        <taxon>Bacteria</taxon>
        <taxon>Pseudomonadati</taxon>
        <taxon>Pseudomonadota</taxon>
        <taxon>Alphaproteobacteria</taxon>
        <taxon>Rhodobacterales</taxon>
        <taxon>Paracoccaceae</taxon>
        <taxon>Albimonas</taxon>
    </lineage>
</organism>
<dbReference type="EMBL" id="FNMZ01000001">
    <property type="protein sequence ID" value="SDW45104.1"/>
    <property type="molecule type" value="Genomic_DNA"/>
</dbReference>
<dbReference type="GO" id="GO:0022857">
    <property type="term" value="F:transmembrane transporter activity"/>
    <property type="evidence" value="ECO:0007669"/>
    <property type="project" value="InterPro"/>
</dbReference>
<evidence type="ECO:0000256" key="3">
    <source>
        <dbReference type="ARBA" id="ARBA00022475"/>
    </source>
</evidence>
<reference evidence="9 10" key="1">
    <citation type="submission" date="2016-10" db="EMBL/GenBank/DDBJ databases">
        <authorList>
            <person name="de Groot N.N."/>
        </authorList>
    </citation>
    <scope>NUCLEOTIDE SEQUENCE [LARGE SCALE GENOMIC DNA]</scope>
    <source>
        <strain evidence="9 10">DSM 17890</strain>
    </source>
</reference>
<keyword evidence="3" id="KW-1003">Cell membrane</keyword>
<name>A0A1H2TP73_9RHOB</name>
<dbReference type="InterPro" id="IPR036259">
    <property type="entry name" value="MFS_trans_sf"/>
</dbReference>
<dbReference type="SUPFAM" id="SSF103473">
    <property type="entry name" value="MFS general substrate transporter"/>
    <property type="match status" value="1"/>
</dbReference>
<dbReference type="OrthoDB" id="9809918at2"/>